<sequence length="60" mass="6700">METKFYREIISAWIPDRKGSEAGFDPVSAAAIPPLRGRALTVSDIRNPDQFFADTKANLF</sequence>
<reference evidence="1" key="1">
    <citation type="submission" date="2018-07" db="EMBL/GenBank/DDBJ databases">
        <authorList>
            <consortium name="Genoscope - CEA"/>
            <person name="William W."/>
        </authorList>
    </citation>
    <scope>NUCLEOTIDE SEQUENCE</scope>
    <source>
        <strain evidence="1">IK1</strain>
    </source>
</reference>
<proteinExistence type="predicted"/>
<name>A0A653A104_UNCDX</name>
<dbReference type="EMBL" id="UPXX01000009">
    <property type="protein sequence ID" value="VBB41713.1"/>
    <property type="molecule type" value="Genomic_DNA"/>
</dbReference>
<evidence type="ECO:0000313" key="1">
    <source>
        <dbReference type="EMBL" id="VBB41713.1"/>
    </source>
</evidence>
<accession>A0A653A104</accession>
<protein>
    <submittedName>
        <fullName evidence="1">Uncharacterized protein</fullName>
    </submittedName>
</protein>
<gene>
    <name evidence="1" type="ORF">TRIP_B170015</name>
</gene>
<organism evidence="1">
    <name type="scientific">Uncultured Desulfatiglans sp</name>
    <dbReference type="NCBI Taxonomy" id="1748965"/>
    <lineage>
        <taxon>Bacteria</taxon>
        <taxon>Pseudomonadati</taxon>
        <taxon>Thermodesulfobacteriota</taxon>
        <taxon>Desulfobacteria</taxon>
        <taxon>Desulfatiglandales</taxon>
        <taxon>Desulfatiglandaceae</taxon>
        <taxon>Desulfatiglans</taxon>
        <taxon>environmental samples</taxon>
    </lineage>
</organism>
<dbReference type="AlphaFoldDB" id="A0A653A104"/>